<keyword evidence="5" id="KW-1185">Reference proteome</keyword>
<reference evidence="4" key="3">
    <citation type="submission" date="2015-06" db="UniProtKB">
        <authorList>
            <consortium name="EnsemblMetazoa"/>
        </authorList>
    </citation>
    <scope>IDENTIFICATION</scope>
</reference>
<dbReference type="InterPro" id="IPR050865">
    <property type="entry name" value="BEACH_Domain"/>
</dbReference>
<dbReference type="InterPro" id="IPR010508">
    <property type="entry name" value="NBEA-like_DUF1088"/>
</dbReference>
<feature type="compositionally biased region" description="Acidic residues" evidence="1">
    <location>
        <begin position="710"/>
        <end position="742"/>
    </location>
</feature>
<dbReference type="Pfam" id="PF15787">
    <property type="entry name" value="DUF4704"/>
    <property type="match status" value="1"/>
</dbReference>
<dbReference type="Gene3D" id="2.30.29.30">
    <property type="entry name" value="Pleckstrin-homology domain (PH domain)/Phosphotyrosine-binding domain (PTB)"/>
    <property type="match status" value="1"/>
</dbReference>
<name>R7TQH6_CAPTE</name>
<feature type="compositionally biased region" description="Polar residues" evidence="1">
    <location>
        <begin position="540"/>
        <end position="559"/>
    </location>
</feature>
<feature type="compositionally biased region" description="Basic and acidic residues" evidence="1">
    <location>
        <begin position="807"/>
        <end position="824"/>
    </location>
</feature>
<dbReference type="FunCoup" id="R7TQH6">
    <property type="interactions" value="1127"/>
</dbReference>
<feature type="compositionally biased region" description="Basic and acidic residues" evidence="1">
    <location>
        <begin position="560"/>
        <end position="572"/>
    </location>
</feature>
<reference evidence="3 5" key="2">
    <citation type="journal article" date="2013" name="Nature">
        <title>Insights into bilaterian evolution from three spiralian genomes.</title>
        <authorList>
            <person name="Simakov O."/>
            <person name="Marletaz F."/>
            <person name="Cho S.J."/>
            <person name="Edsinger-Gonzales E."/>
            <person name="Havlak P."/>
            <person name="Hellsten U."/>
            <person name="Kuo D.H."/>
            <person name="Larsson T."/>
            <person name="Lv J."/>
            <person name="Arendt D."/>
            <person name="Savage R."/>
            <person name="Osoegawa K."/>
            <person name="de Jong P."/>
            <person name="Grimwood J."/>
            <person name="Chapman J.A."/>
            <person name="Shapiro H."/>
            <person name="Aerts A."/>
            <person name="Otillar R.P."/>
            <person name="Terry A.Y."/>
            <person name="Boore J.L."/>
            <person name="Grigoriev I.V."/>
            <person name="Lindberg D.R."/>
            <person name="Seaver E.C."/>
            <person name="Weisblat D.A."/>
            <person name="Putnam N.H."/>
            <person name="Rokhsar D.S."/>
        </authorList>
    </citation>
    <scope>NUCLEOTIDE SEQUENCE</scope>
    <source>
        <strain evidence="3 5">I ESC-2004</strain>
    </source>
</reference>
<feature type="region of interest" description="Disordered" evidence="1">
    <location>
        <begin position="538"/>
        <end position="580"/>
    </location>
</feature>
<feature type="compositionally biased region" description="Basic and acidic residues" evidence="1">
    <location>
        <begin position="892"/>
        <end position="903"/>
    </location>
</feature>
<dbReference type="InterPro" id="IPR023362">
    <property type="entry name" value="PH-BEACH_dom"/>
</dbReference>
<feature type="compositionally biased region" description="Basic and acidic residues" evidence="1">
    <location>
        <begin position="696"/>
        <end position="709"/>
    </location>
</feature>
<feature type="compositionally biased region" description="Acidic residues" evidence="1">
    <location>
        <begin position="796"/>
        <end position="806"/>
    </location>
</feature>
<feature type="region of interest" description="Disordered" evidence="1">
    <location>
        <begin position="430"/>
        <end position="454"/>
    </location>
</feature>
<dbReference type="GO" id="GO:0016020">
    <property type="term" value="C:membrane"/>
    <property type="evidence" value="ECO:0007669"/>
    <property type="project" value="TreeGrafter"/>
</dbReference>
<gene>
    <name evidence="3" type="ORF">CAPTEDRAFT_213205</name>
</gene>
<feature type="compositionally biased region" description="Polar residues" evidence="1">
    <location>
        <begin position="630"/>
        <end position="640"/>
    </location>
</feature>
<dbReference type="OrthoDB" id="26681at2759"/>
<feature type="compositionally biased region" description="Basic and acidic residues" evidence="1">
    <location>
        <begin position="670"/>
        <end position="689"/>
    </location>
</feature>
<feature type="domain" description="BEACH-type PH" evidence="2">
    <location>
        <begin position="1263"/>
        <end position="1314"/>
    </location>
</feature>
<feature type="region of interest" description="Disordered" evidence="1">
    <location>
        <begin position="226"/>
        <end position="269"/>
    </location>
</feature>
<dbReference type="OMA" id="ERHENWE"/>
<evidence type="ECO:0000313" key="4">
    <source>
        <dbReference type="EnsemblMetazoa" id="CapteP213205"/>
    </source>
</evidence>
<evidence type="ECO:0000313" key="3">
    <source>
        <dbReference type="EMBL" id="ELT95909.1"/>
    </source>
</evidence>
<feature type="compositionally biased region" description="Basic and acidic residues" evidence="1">
    <location>
        <begin position="833"/>
        <end position="854"/>
    </location>
</feature>
<dbReference type="GO" id="GO:0008104">
    <property type="term" value="P:intracellular protein localization"/>
    <property type="evidence" value="ECO:0007669"/>
    <property type="project" value="TreeGrafter"/>
</dbReference>
<feature type="compositionally biased region" description="Basic and acidic residues" evidence="1">
    <location>
        <begin position="872"/>
        <end position="882"/>
    </location>
</feature>
<reference evidence="5" key="1">
    <citation type="submission" date="2012-12" db="EMBL/GenBank/DDBJ databases">
        <authorList>
            <person name="Hellsten U."/>
            <person name="Grimwood J."/>
            <person name="Chapman J.A."/>
            <person name="Shapiro H."/>
            <person name="Aerts A."/>
            <person name="Otillar R.P."/>
            <person name="Terry A.Y."/>
            <person name="Boore J.L."/>
            <person name="Simakov O."/>
            <person name="Marletaz F."/>
            <person name="Cho S.-J."/>
            <person name="Edsinger-Gonzales E."/>
            <person name="Havlak P."/>
            <person name="Kuo D.-H."/>
            <person name="Larsson T."/>
            <person name="Lv J."/>
            <person name="Arendt D."/>
            <person name="Savage R."/>
            <person name="Osoegawa K."/>
            <person name="de Jong P."/>
            <person name="Lindberg D.R."/>
            <person name="Seaver E.C."/>
            <person name="Weisblat D.A."/>
            <person name="Putnam N.H."/>
            <person name="Grigoriev I.V."/>
            <person name="Rokhsar D.S."/>
        </authorList>
    </citation>
    <scope>NUCLEOTIDE SEQUENCE</scope>
    <source>
        <strain evidence="5">I ESC-2004</strain>
    </source>
</reference>
<dbReference type="InterPro" id="IPR011993">
    <property type="entry name" value="PH-like_dom_sf"/>
</dbReference>
<feature type="compositionally biased region" description="Acidic residues" evidence="1">
    <location>
        <begin position="760"/>
        <end position="774"/>
    </location>
</feature>
<evidence type="ECO:0000259" key="2">
    <source>
        <dbReference type="PROSITE" id="PS51783"/>
    </source>
</evidence>
<dbReference type="InterPro" id="IPR031570">
    <property type="entry name" value="NBEA/BDCP_DUF4704"/>
</dbReference>
<feature type="compositionally biased region" description="Polar residues" evidence="1">
    <location>
        <begin position="248"/>
        <end position="262"/>
    </location>
</feature>
<dbReference type="PANTHER" id="PTHR13743:SF162">
    <property type="entry name" value="NEUROBEACHIN"/>
    <property type="match status" value="1"/>
</dbReference>
<dbReference type="PROSITE" id="PS51783">
    <property type="entry name" value="PH_BEACH"/>
    <property type="match status" value="1"/>
</dbReference>
<evidence type="ECO:0000313" key="5">
    <source>
        <dbReference type="Proteomes" id="UP000014760"/>
    </source>
</evidence>
<dbReference type="PANTHER" id="PTHR13743">
    <property type="entry name" value="BEIGE/BEACH-RELATED"/>
    <property type="match status" value="1"/>
</dbReference>
<dbReference type="Proteomes" id="UP000014760">
    <property type="component" value="Unassembled WGS sequence"/>
</dbReference>
<proteinExistence type="predicted"/>
<feature type="region of interest" description="Disordered" evidence="1">
    <location>
        <begin position="626"/>
        <end position="905"/>
    </location>
</feature>
<dbReference type="GO" id="GO:0005829">
    <property type="term" value="C:cytosol"/>
    <property type="evidence" value="ECO:0007669"/>
    <property type="project" value="TreeGrafter"/>
</dbReference>
<feature type="compositionally biased region" description="Basic and acidic residues" evidence="1">
    <location>
        <begin position="775"/>
        <end position="795"/>
    </location>
</feature>
<accession>R7TQH6</accession>
<sequence>MLNSAQLTMRTYNALFEILTERMTNAIDADTHPEPDSSYRLENPLVLKVVASLIRQSKQTAEVLEVKKTFLSDLTVLSNHNRENRRTVLQMSVWQDWLFTLAYIYPQSEEEQRITEMVMGLFRMLLHHAMKFEYGGWRVWIDTLAILHSKVSYEDFKMHMARMYQQYEKQQVQNIADPAVHKSFPVSTISGIGDDSATQMSEGRITEVTEEAAEVVGEIVEGVVEKSMESPEAEEPAAESEPVARPSNIDTKSQEQTPQRQIFSPGPRAPPFRIPEFRWSYLHQKLLSELLFSLEQDIQEWKKHSTRTVIDFVNASENHIFVVNVTHMISQLTDNLITACGGLLPLLAAATSPNGEVEMLEPNQGLSIEQAASFIQRLMNMTDILVFASSVNFGELEQEKNMSSGGILRQCLRLVSTCAVRNCLECRQGKVPPTSPTHPPSLKGMPNSSPTESIGAASKLSAAQSIIDVMSNQDSPVKDTLKLLQDMDVNRLRAVVYRDVVCVLFEEETKQAQFLALAIVYFVSVLMVSKYRDILEPASAGTTPSTPARDSVNGGTPASNHREVTNGAEKPEKKSRRTHSGKEILNALIQKENSPIGGRKVSPDDDEVLRIDVDDCGVLSAIYNKDDAQSRSSAKTQDSEAASVEKAQEDSADEVNSAHKATDDVQATEAKLEEVQLEEAKPDDAKPEEANPGNAKLEEAKEDTAKPEEAEPEEAEPEEAMPEEAEPEEAEPEEAEPEEAEPEEAKPEEAKPEEAKPEEAESEEDEAETEEAESEEKKEDEADSKGADEEALKEVEEIEIEANEETEEKKEEEEGKEEGDRMEKEEDEGKELEEDKKEVVTESEKEDIKAKTVESEANADVTDEDVEPSVVEENKENKKENAIGKSVESQENTEKAVEQKPAEDFGAFQDEQQVAAPAPVLDSKGPKTPPEEEAPSGIAAINISQSAEASSEEGAQSRPEKLDLGMSIPDTVTNLPVLKQEGSLTDRLERALGSVAPLLREIFVDFAPFLSKTLLGSHGQELLIGGLVTLKQSTSVVELVMLLCSQEWQNSLQKHAGLAFIELVNEGRLLAHATRDHIVRVANEAEFILNRMRADDVQKHAEFEGLCAQAMVERRDEEKLCDHLITSARRRDHVIASKLREKVINIMANKHGAWGGDNGKRCDFWKVDNWEDDSRRRRRLVKNPIGSSHPEATLRAALEHGATQDAINAAREAFHAHLAATQKGSQHSQDTSEEDLSLLDERELDAEFSGNKVGVGSEKENSSKNSPVAVSTACKLISAGAVIKGTMSITKSELYFEMDEEDEENKLIDAKVRQ</sequence>
<evidence type="ECO:0000256" key="1">
    <source>
        <dbReference type="SAM" id="MobiDB-lite"/>
    </source>
</evidence>
<feature type="compositionally biased region" description="Basic and acidic residues" evidence="1">
    <location>
        <begin position="743"/>
        <end position="759"/>
    </location>
</feature>
<dbReference type="HOGENOM" id="CLU_273415_0_0_1"/>
<dbReference type="GO" id="GO:0019901">
    <property type="term" value="F:protein kinase binding"/>
    <property type="evidence" value="ECO:0007669"/>
    <property type="project" value="TreeGrafter"/>
</dbReference>
<dbReference type="EMBL" id="KB308963">
    <property type="protein sequence ID" value="ELT95909.1"/>
    <property type="molecule type" value="Genomic_DNA"/>
</dbReference>
<organism evidence="3">
    <name type="scientific">Capitella teleta</name>
    <name type="common">Polychaete worm</name>
    <dbReference type="NCBI Taxonomy" id="283909"/>
    <lineage>
        <taxon>Eukaryota</taxon>
        <taxon>Metazoa</taxon>
        <taxon>Spiralia</taxon>
        <taxon>Lophotrochozoa</taxon>
        <taxon>Annelida</taxon>
        <taxon>Polychaeta</taxon>
        <taxon>Sedentaria</taxon>
        <taxon>Scolecida</taxon>
        <taxon>Capitellidae</taxon>
        <taxon>Capitella</taxon>
    </lineage>
</organism>
<dbReference type="EMBL" id="AMQN01011587">
    <property type="status" value="NOT_ANNOTATED_CDS"/>
    <property type="molecule type" value="Genomic_DNA"/>
</dbReference>
<dbReference type="STRING" id="283909.R7TQH6"/>
<dbReference type="Pfam" id="PF06469">
    <property type="entry name" value="DUF1088"/>
    <property type="match status" value="1"/>
</dbReference>
<protein>
    <recommendedName>
        <fullName evidence="2">BEACH-type PH domain-containing protein</fullName>
    </recommendedName>
</protein>
<dbReference type="EnsemblMetazoa" id="CapteT213205">
    <property type="protein sequence ID" value="CapteP213205"/>
    <property type="gene ID" value="CapteG213205"/>
</dbReference>